<dbReference type="Proteomes" id="UP000249808">
    <property type="component" value="Unassembled WGS sequence"/>
</dbReference>
<evidence type="ECO:0000313" key="5">
    <source>
        <dbReference type="Proteomes" id="UP000249808"/>
    </source>
</evidence>
<dbReference type="InterPro" id="IPR003736">
    <property type="entry name" value="PAAI_dom"/>
</dbReference>
<evidence type="ECO:0000256" key="1">
    <source>
        <dbReference type="ARBA" id="ARBA00008324"/>
    </source>
</evidence>
<organism evidence="4 5">
    <name type="scientific">Macrococcus epidermidis</name>
    <dbReference type="NCBI Taxonomy" id="1902580"/>
    <lineage>
        <taxon>Bacteria</taxon>
        <taxon>Bacillati</taxon>
        <taxon>Bacillota</taxon>
        <taxon>Bacilli</taxon>
        <taxon>Bacillales</taxon>
        <taxon>Staphylococcaceae</taxon>
        <taxon>Macrococcus</taxon>
    </lineage>
</organism>
<name>A0A327ZVL2_9STAP</name>
<dbReference type="GO" id="GO:0005829">
    <property type="term" value="C:cytosol"/>
    <property type="evidence" value="ECO:0007669"/>
    <property type="project" value="TreeGrafter"/>
</dbReference>
<comment type="caution">
    <text evidence="4">The sequence shown here is derived from an EMBL/GenBank/DDBJ whole genome shotgun (WGS) entry which is preliminary data.</text>
</comment>
<evidence type="ECO:0000313" key="4">
    <source>
        <dbReference type="EMBL" id="RAK46197.1"/>
    </source>
</evidence>
<dbReference type="PANTHER" id="PTHR43240:SF5">
    <property type="entry name" value="1,4-DIHYDROXY-2-NAPHTHOYL-COA THIOESTERASE 1"/>
    <property type="match status" value="1"/>
</dbReference>
<proteinExistence type="inferred from homology"/>
<accession>A0A327ZVL2</accession>
<comment type="similarity">
    <text evidence="1">Belongs to the thioesterase PaaI family.</text>
</comment>
<dbReference type="NCBIfam" id="TIGR00369">
    <property type="entry name" value="unchar_dom_1"/>
    <property type="match status" value="1"/>
</dbReference>
<evidence type="ECO:0000256" key="2">
    <source>
        <dbReference type="ARBA" id="ARBA00022801"/>
    </source>
</evidence>
<dbReference type="CDD" id="cd03443">
    <property type="entry name" value="PaaI_thioesterase"/>
    <property type="match status" value="1"/>
</dbReference>
<feature type="domain" description="Thioesterase" evidence="3">
    <location>
        <begin position="41"/>
        <end position="117"/>
    </location>
</feature>
<dbReference type="RefSeq" id="WP_111714347.1">
    <property type="nucleotide sequence ID" value="NZ_CP073819.1"/>
</dbReference>
<dbReference type="Pfam" id="PF03061">
    <property type="entry name" value="4HBT"/>
    <property type="match status" value="1"/>
</dbReference>
<dbReference type="PANTHER" id="PTHR43240">
    <property type="entry name" value="1,4-DIHYDROXY-2-NAPHTHOYL-COA THIOESTERASE 1"/>
    <property type="match status" value="1"/>
</dbReference>
<reference evidence="4 5" key="1">
    <citation type="journal article" date="2018" name="Front. Microbiol.">
        <title>Description and Comparative Genomics of Macrococcus caseolyticus subsp. hominis subsp. nov., Macrococcus goetzii sp. nov., Macrococcus epidermidis sp. nov., and Macrococcus bohemicus sp. nov., Novel Macrococci From Human Clinical Material With Virulence Potential and Suspected Uptake of Foreign DNA by Natural Transformation.</title>
        <authorList>
            <person name="Maslanova I."/>
            <person name="Wertheimer Z."/>
            <person name="Sedlacek I."/>
            <person name="Svec P."/>
            <person name="Indrakova A."/>
            <person name="Kovarovic V."/>
            <person name="Schumann P."/>
            <person name="Sproer C."/>
            <person name="Kralova S."/>
            <person name="Sedo O."/>
            <person name="Kristofova L."/>
            <person name="Vrbovska V."/>
            <person name="Fuzik T."/>
            <person name="Petras P."/>
            <person name="Zdrahal Z."/>
            <person name="Ruzickova V."/>
            <person name="Doskar J."/>
            <person name="Pantucek R."/>
        </authorList>
    </citation>
    <scope>NUCLEOTIDE SEQUENCE [LARGE SCALE GENOMIC DNA]</scope>
    <source>
        <strain evidence="4 5">01/688</strain>
    </source>
</reference>
<dbReference type="InterPro" id="IPR029069">
    <property type="entry name" value="HotDog_dom_sf"/>
</dbReference>
<dbReference type="EMBL" id="PZJH01000001">
    <property type="protein sequence ID" value="RAK46197.1"/>
    <property type="molecule type" value="Genomic_DNA"/>
</dbReference>
<evidence type="ECO:0000259" key="3">
    <source>
        <dbReference type="Pfam" id="PF03061"/>
    </source>
</evidence>
<sequence>MDSNLLSVPSLITHFKIEQVSFDGDLLVMKMPITDVVRQPFGYLHGGATVALCETAASYGSSLLIGKDEIPLGLEINANHISSAKSGDVYAKALIIHQGKSTHVWEIKVYDDRDRLISTSRCTVAIKKLR</sequence>
<dbReference type="GO" id="GO:0061522">
    <property type="term" value="F:1,4-dihydroxy-2-naphthoyl-CoA thioesterase activity"/>
    <property type="evidence" value="ECO:0007669"/>
    <property type="project" value="TreeGrafter"/>
</dbReference>
<protein>
    <submittedName>
        <fullName evidence="4">Thioesterase</fullName>
    </submittedName>
</protein>
<dbReference type="SUPFAM" id="SSF54637">
    <property type="entry name" value="Thioesterase/thiol ester dehydrase-isomerase"/>
    <property type="match status" value="1"/>
</dbReference>
<keyword evidence="2" id="KW-0378">Hydrolase</keyword>
<dbReference type="AlphaFoldDB" id="A0A327ZVL2"/>
<gene>
    <name evidence="4" type="ORF">BHU61_01750</name>
</gene>
<dbReference type="Gene3D" id="3.10.129.10">
    <property type="entry name" value="Hotdog Thioesterase"/>
    <property type="match status" value="1"/>
</dbReference>
<dbReference type="InterPro" id="IPR006683">
    <property type="entry name" value="Thioestr_dom"/>
</dbReference>
<keyword evidence="5" id="KW-1185">Reference proteome</keyword>